<evidence type="ECO:0000256" key="1">
    <source>
        <dbReference type="PROSITE-ProRule" id="PRU00339"/>
    </source>
</evidence>
<evidence type="ECO:0000313" key="5">
    <source>
        <dbReference type="EMBL" id="MDN5211480.1"/>
    </source>
</evidence>
<dbReference type="InterPro" id="IPR011990">
    <property type="entry name" value="TPR-like_helical_dom_sf"/>
</dbReference>
<evidence type="ECO:0000256" key="3">
    <source>
        <dbReference type="SAM" id="Phobius"/>
    </source>
</evidence>
<dbReference type="Pfam" id="PF13424">
    <property type="entry name" value="TPR_12"/>
    <property type="match status" value="2"/>
</dbReference>
<protein>
    <submittedName>
        <fullName evidence="5">Tetratricopeptide repeat protein</fullName>
    </submittedName>
</protein>
<dbReference type="RefSeq" id="WP_346756813.1">
    <property type="nucleotide sequence ID" value="NZ_JAUJEB010000001.1"/>
</dbReference>
<sequence>MSVLKTYLFMVILFLSINQGYTQKLTKVDSLINQMEKASDTVKVNLLNDIGVELQYNDPHRALDFATKGLQLAERLDYKKGIANLYNDIGVIYGIQADYYKALEYFLKSLEIKEAIGHPRGIANSLNNIAEVYKFQNDHKNAIAYFKKALEIKRSLPDKRNLLFALHELGIAYATDKQFKLSDSCFMQLIQVSLDHGLDRYIPRGYYQLGKNFTAKGAYLKGIEYFQFALKLFDKHGDKQRESDAVNDIGNNFMQLKNYDSANYYHQKCLVQRKEIGFDYGIIESLLQISKVYTAQGRLREALAMAKESYDISHRLNIRERKRAALKEISNIYTKQKKYALALSYYQQYAAQNDSIIDERKTRQIAEMQAKYDLARKEEQINNQKNEIMLLEEKKRADNYLKLTLAIAVIFLLVLSLITFSRFRIKQKSESLLRDKNDQIEVKNNQIKEINLELEKRMLRAQMDPHFIFNSLNSIQHFITINDKHSTLKYLSKFSKLIRQVLDNSVNVEVPIADEIKLLEHYIELEILRFNNPFQYEIAVDDTIDIHTEEIPFLLIQPYVENAILHGLIHKKEAGALKVSFDRKGEYILCGVEDNGIGRKAAKEIRCKTGQAPQSRGMSVTACRLELINKNNHNKTLVTVIDLHNDQDQPCGTRVEILIPAWELKSNLIVNNHVTDNHSRG</sequence>
<dbReference type="EMBL" id="JAUJEB010000001">
    <property type="protein sequence ID" value="MDN5211480.1"/>
    <property type="molecule type" value="Genomic_DNA"/>
</dbReference>
<dbReference type="InterPro" id="IPR010559">
    <property type="entry name" value="Sig_transdc_His_kin_internal"/>
</dbReference>
<feature type="repeat" description="TPR" evidence="1">
    <location>
        <begin position="203"/>
        <end position="236"/>
    </location>
</feature>
<feature type="repeat" description="TPR" evidence="1">
    <location>
        <begin position="83"/>
        <end position="116"/>
    </location>
</feature>
<gene>
    <name evidence="5" type="ORF">QQ020_05440</name>
</gene>
<evidence type="ECO:0000259" key="4">
    <source>
        <dbReference type="Pfam" id="PF06580"/>
    </source>
</evidence>
<evidence type="ECO:0000256" key="2">
    <source>
        <dbReference type="SAM" id="Coils"/>
    </source>
</evidence>
<organism evidence="5 6">
    <name type="scientific">Agaribacillus aureus</name>
    <dbReference type="NCBI Taxonomy" id="3051825"/>
    <lineage>
        <taxon>Bacteria</taxon>
        <taxon>Pseudomonadati</taxon>
        <taxon>Bacteroidota</taxon>
        <taxon>Cytophagia</taxon>
        <taxon>Cytophagales</taxon>
        <taxon>Splendidivirgaceae</taxon>
        <taxon>Agaribacillus</taxon>
    </lineage>
</organism>
<dbReference type="PANTHER" id="PTHR34220">
    <property type="entry name" value="SENSOR HISTIDINE KINASE YPDA"/>
    <property type="match status" value="1"/>
</dbReference>
<keyword evidence="6" id="KW-1185">Reference proteome</keyword>
<accession>A0ABT8L169</accession>
<dbReference type="InterPro" id="IPR050640">
    <property type="entry name" value="Bact_2-comp_sensor_kinase"/>
</dbReference>
<feature type="domain" description="Signal transduction histidine kinase internal region" evidence="4">
    <location>
        <begin position="455"/>
        <end position="532"/>
    </location>
</feature>
<dbReference type="InterPro" id="IPR019734">
    <property type="entry name" value="TPR_rpt"/>
</dbReference>
<dbReference type="Proteomes" id="UP001172083">
    <property type="component" value="Unassembled WGS sequence"/>
</dbReference>
<evidence type="ECO:0000313" key="6">
    <source>
        <dbReference type="Proteomes" id="UP001172083"/>
    </source>
</evidence>
<name>A0ABT8L169_9BACT</name>
<keyword evidence="1" id="KW-0802">TPR repeat</keyword>
<dbReference type="Gene3D" id="3.30.565.10">
    <property type="entry name" value="Histidine kinase-like ATPase, C-terminal domain"/>
    <property type="match status" value="1"/>
</dbReference>
<dbReference type="PANTHER" id="PTHR34220:SF7">
    <property type="entry name" value="SENSOR HISTIDINE KINASE YPDA"/>
    <property type="match status" value="1"/>
</dbReference>
<keyword evidence="2" id="KW-0175">Coiled coil</keyword>
<keyword evidence="3" id="KW-1133">Transmembrane helix</keyword>
<feature type="transmembrane region" description="Helical" evidence="3">
    <location>
        <begin position="400"/>
        <end position="420"/>
    </location>
</feature>
<dbReference type="InterPro" id="IPR036890">
    <property type="entry name" value="HATPase_C_sf"/>
</dbReference>
<proteinExistence type="predicted"/>
<feature type="repeat" description="TPR" evidence="1">
    <location>
        <begin position="123"/>
        <end position="156"/>
    </location>
</feature>
<dbReference type="PROSITE" id="PS50005">
    <property type="entry name" value="TPR"/>
    <property type="match status" value="3"/>
</dbReference>
<feature type="coiled-coil region" evidence="2">
    <location>
        <begin position="367"/>
        <end position="394"/>
    </location>
</feature>
<dbReference type="Gene3D" id="1.25.40.10">
    <property type="entry name" value="Tetratricopeptide repeat domain"/>
    <property type="match status" value="2"/>
</dbReference>
<keyword evidence="3" id="KW-0472">Membrane</keyword>
<dbReference type="Pfam" id="PF06580">
    <property type="entry name" value="His_kinase"/>
    <property type="match status" value="1"/>
</dbReference>
<reference evidence="5" key="1">
    <citation type="submission" date="2023-06" db="EMBL/GenBank/DDBJ databases">
        <title>Genomic of Agaribacillus aureum.</title>
        <authorList>
            <person name="Wang G."/>
        </authorList>
    </citation>
    <scope>NUCLEOTIDE SEQUENCE</scope>
    <source>
        <strain evidence="5">BMA12</strain>
    </source>
</reference>
<comment type="caution">
    <text evidence="5">The sequence shown here is derived from an EMBL/GenBank/DDBJ whole genome shotgun (WGS) entry which is preliminary data.</text>
</comment>
<keyword evidence="3" id="KW-0812">Transmembrane</keyword>
<dbReference type="SUPFAM" id="SSF55874">
    <property type="entry name" value="ATPase domain of HSP90 chaperone/DNA topoisomerase II/histidine kinase"/>
    <property type="match status" value="1"/>
</dbReference>
<dbReference type="SMART" id="SM00028">
    <property type="entry name" value="TPR"/>
    <property type="match status" value="6"/>
</dbReference>
<dbReference type="SUPFAM" id="SSF48452">
    <property type="entry name" value="TPR-like"/>
    <property type="match status" value="2"/>
</dbReference>